<reference evidence="1" key="4">
    <citation type="submission" date="2019-03" db="UniProtKB">
        <authorList>
            <consortium name="EnsemblPlants"/>
        </authorList>
    </citation>
    <scope>IDENTIFICATION</scope>
</reference>
<dbReference type="AlphaFoldDB" id="A0A453N7M7"/>
<reference evidence="1" key="3">
    <citation type="journal article" date="2017" name="Nature">
        <title>Genome sequence of the progenitor of the wheat D genome Aegilops tauschii.</title>
        <authorList>
            <person name="Luo M.C."/>
            <person name="Gu Y.Q."/>
            <person name="Puiu D."/>
            <person name="Wang H."/>
            <person name="Twardziok S.O."/>
            <person name="Deal K.R."/>
            <person name="Huo N."/>
            <person name="Zhu T."/>
            <person name="Wang L."/>
            <person name="Wang Y."/>
            <person name="McGuire P.E."/>
            <person name="Liu S."/>
            <person name="Long H."/>
            <person name="Ramasamy R.K."/>
            <person name="Rodriguez J.C."/>
            <person name="Van S.L."/>
            <person name="Yuan L."/>
            <person name="Wang Z."/>
            <person name="Xia Z."/>
            <person name="Xiao L."/>
            <person name="Anderson O.D."/>
            <person name="Ouyang S."/>
            <person name="Liang Y."/>
            <person name="Zimin A.V."/>
            <person name="Pertea G."/>
            <person name="Qi P."/>
            <person name="Bennetzen J.L."/>
            <person name="Dai X."/>
            <person name="Dawson M.W."/>
            <person name="Muller H.G."/>
            <person name="Kugler K."/>
            <person name="Rivarola-Duarte L."/>
            <person name="Spannagl M."/>
            <person name="Mayer K.F.X."/>
            <person name="Lu F.H."/>
            <person name="Bevan M.W."/>
            <person name="Leroy P."/>
            <person name="Li P."/>
            <person name="You F.M."/>
            <person name="Sun Q."/>
            <person name="Liu Z."/>
            <person name="Lyons E."/>
            <person name="Wicker T."/>
            <person name="Salzberg S.L."/>
            <person name="Devos K.M."/>
            <person name="Dvorak J."/>
        </authorList>
    </citation>
    <scope>NUCLEOTIDE SEQUENCE [LARGE SCALE GENOMIC DNA]</scope>
    <source>
        <strain evidence="1">cv. AL8/78</strain>
    </source>
</reference>
<reference evidence="2" key="2">
    <citation type="journal article" date="2017" name="Nat. Plants">
        <title>The Aegilops tauschii genome reveals multiple impacts of transposons.</title>
        <authorList>
            <person name="Zhao G."/>
            <person name="Zou C."/>
            <person name="Li K."/>
            <person name="Wang K."/>
            <person name="Li T."/>
            <person name="Gao L."/>
            <person name="Zhang X."/>
            <person name="Wang H."/>
            <person name="Yang Z."/>
            <person name="Liu X."/>
            <person name="Jiang W."/>
            <person name="Mao L."/>
            <person name="Kong X."/>
            <person name="Jiao Y."/>
            <person name="Jia J."/>
        </authorList>
    </citation>
    <scope>NUCLEOTIDE SEQUENCE [LARGE SCALE GENOMIC DNA]</scope>
    <source>
        <strain evidence="2">cv. AL8/78</strain>
    </source>
</reference>
<dbReference type="Proteomes" id="UP000015105">
    <property type="component" value="Chromosome 6D"/>
</dbReference>
<proteinExistence type="predicted"/>
<reference evidence="2" key="1">
    <citation type="journal article" date="2014" name="Science">
        <title>Ancient hybridizations among the ancestral genomes of bread wheat.</title>
        <authorList>
            <consortium name="International Wheat Genome Sequencing Consortium,"/>
            <person name="Marcussen T."/>
            <person name="Sandve S.R."/>
            <person name="Heier L."/>
            <person name="Spannagl M."/>
            <person name="Pfeifer M."/>
            <person name="Jakobsen K.S."/>
            <person name="Wulff B.B."/>
            <person name="Steuernagel B."/>
            <person name="Mayer K.F."/>
            <person name="Olsen O.A."/>
        </authorList>
    </citation>
    <scope>NUCLEOTIDE SEQUENCE [LARGE SCALE GENOMIC DNA]</scope>
    <source>
        <strain evidence="2">cv. AL8/78</strain>
    </source>
</reference>
<reference evidence="1" key="5">
    <citation type="journal article" date="2021" name="G3 (Bethesda)">
        <title>Aegilops tauschii genome assembly Aet v5.0 features greater sequence contiguity and improved annotation.</title>
        <authorList>
            <person name="Wang L."/>
            <person name="Zhu T."/>
            <person name="Rodriguez J.C."/>
            <person name="Deal K.R."/>
            <person name="Dubcovsky J."/>
            <person name="McGuire P.E."/>
            <person name="Lux T."/>
            <person name="Spannagl M."/>
            <person name="Mayer K.F.X."/>
            <person name="Baldrich P."/>
            <person name="Meyers B.C."/>
            <person name="Huo N."/>
            <person name="Gu Y.Q."/>
            <person name="Zhou H."/>
            <person name="Devos K.M."/>
            <person name="Bennetzen J.L."/>
            <person name="Unver T."/>
            <person name="Budak H."/>
            <person name="Gulick P.J."/>
            <person name="Galiba G."/>
            <person name="Kalapos B."/>
            <person name="Nelson D.R."/>
            <person name="Li P."/>
            <person name="You F.M."/>
            <person name="Luo M.C."/>
            <person name="Dvorak J."/>
        </authorList>
    </citation>
    <scope>NUCLEOTIDE SEQUENCE [LARGE SCALE GENOMIC DNA]</scope>
    <source>
        <strain evidence="1">cv. AL8/78</strain>
    </source>
</reference>
<sequence length="62" mass="7428">MFMYMRNWISCCSALFVRILVCLCLKKLSMSRVRSICLHFQIMFCSQMIFCTWQLSMRDGLC</sequence>
<protein>
    <submittedName>
        <fullName evidence="1">Uncharacterized protein</fullName>
    </submittedName>
</protein>
<keyword evidence="2" id="KW-1185">Reference proteome</keyword>
<accession>A0A453N7M7</accession>
<dbReference type="Gramene" id="AET6Gv20258500.7">
    <property type="protein sequence ID" value="AET6Gv20258500.7"/>
    <property type="gene ID" value="AET6Gv20258500"/>
</dbReference>
<organism evidence="1 2">
    <name type="scientific">Aegilops tauschii subsp. strangulata</name>
    <name type="common">Goatgrass</name>
    <dbReference type="NCBI Taxonomy" id="200361"/>
    <lineage>
        <taxon>Eukaryota</taxon>
        <taxon>Viridiplantae</taxon>
        <taxon>Streptophyta</taxon>
        <taxon>Embryophyta</taxon>
        <taxon>Tracheophyta</taxon>
        <taxon>Spermatophyta</taxon>
        <taxon>Magnoliopsida</taxon>
        <taxon>Liliopsida</taxon>
        <taxon>Poales</taxon>
        <taxon>Poaceae</taxon>
        <taxon>BOP clade</taxon>
        <taxon>Pooideae</taxon>
        <taxon>Triticodae</taxon>
        <taxon>Triticeae</taxon>
        <taxon>Triticinae</taxon>
        <taxon>Aegilops</taxon>
    </lineage>
</organism>
<name>A0A453N7M7_AEGTS</name>
<dbReference type="EnsemblPlants" id="AET6Gv20258500.7">
    <property type="protein sequence ID" value="AET6Gv20258500.7"/>
    <property type="gene ID" value="AET6Gv20258500"/>
</dbReference>
<evidence type="ECO:0000313" key="2">
    <source>
        <dbReference type="Proteomes" id="UP000015105"/>
    </source>
</evidence>
<evidence type="ECO:0000313" key="1">
    <source>
        <dbReference type="EnsemblPlants" id="AET6Gv20258500.7"/>
    </source>
</evidence>